<evidence type="ECO:0000313" key="2">
    <source>
        <dbReference type="EMBL" id="SYX89907.1"/>
    </source>
</evidence>
<protein>
    <submittedName>
        <fullName evidence="2">Uncharacterized protein</fullName>
    </submittedName>
</protein>
<evidence type="ECO:0000256" key="1">
    <source>
        <dbReference type="SAM" id="MobiDB-lite"/>
    </source>
</evidence>
<reference evidence="3" key="1">
    <citation type="submission" date="2018-08" db="EMBL/GenBank/DDBJ databases">
        <authorList>
            <person name="Blom J."/>
        </authorList>
    </citation>
    <scope>NUCLEOTIDE SEQUENCE [LARGE SCALE GENOMIC DNA]</scope>
    <source>
        <strain evidence="3">CCOS 865</strain>
    </source>
</reference>
<organism evidence="2 3">
    <name type="scientific">Pseudomonas reidholzensis</name>
    <dbReference type="NCBI Taxonomy" id="1785162"/>
    <lineage>
        <taxon>Bacteria</taxon>
        <taxon>Pseudomonadati</taxon>
        <taxon>Pseudomonadota</taxon>
        <taxon>Gammaproteobacteria</taxon>
        <taxon>Pseudomonadales</taxon>
        <taxon>Pseudomonadaceae</taxon>
        <taxon>Pseudomonas</taxon>
    </lineage>
</organism>
<dbReference type="EMBL" id="UNOZ01000013">
    <property type="protein sequence ID" value="SYX89907.1"/>
    <property type="molecule type" value="Genomic_DNA"/>
</dbReference>
<feature type="region of interest" description="Disordered" evidence="1">
    <location>
        <begin position="31"/>
        <end position="53"/>
    </location>
</feature>
<evidence type="ECO:0000313" key="3">
    <source>
        <dbReference type="Proteomes" id="UP000263595"/>
    </source>
</evidence>
<name>A0A383RS64_9PSED</name>
<proteinExistence type="predicted"/>
<keyword evidence="3" id="KW-1185">Reference proteome</keyword>
<gene>
    <name evidence="2" type="ORF">CCOS865_02173</name>
</gene>
<dbReference type="Proteomes" id="UP000263595">
    <property type="component" value="Unassembled WGS sequence"/>
</dbReference>
<dbReference type="AlphaFoldDB" id="A0A383RS64"/>
<sequence length="53" mass="6236">MRPMRRSYARPQAGMPQFELTNTCDECGKNRAHGNHRACSKKRQARYQTENRP</sequence>
<accession>A0A383RS64</accession>
<feature type="compositionally biased region" description="Basic residues" evidence="1">
    <location>
        <begin position="31"/>
        <end position="45"/>
    </location>
</feature>